<evidence type="ECO:0000313" key="3">
    <source>
        <dbReference type="Proteomes" id="UP000636004"/>
    </source>
</evidence>
<feature type="signal peptide" evidence="1">
    <location>
        <begin position="1"/>
        <end position="28"/>
    </location>
</feature>
<evidence type="ECO:0008006" key="4">
    <source>
        <dbReference type="Google" id="ProtNLM"/>
    </source>
</evidence>
<protein>
    <recommendedName>
        <fullName evidence="4">Outer membrane protein beta-barrel domain-containing protein</fullName>
    </recommendedName>
</protein>
<name>A0A918QSJ7_9FLAO</name>
<comment type="caution">
    <text evidence="2">The sequence shown here is derived from an EMBL/GenBank/DDBJ whole genome shotgun (WGS) entry which is preliminary data.</text>
</comment>
<feature type="chain" id="PRO_5036903740" description="Outer membrane protein beta-barrel domain-containing protein" evidence="1">
    <location>
        <begin position="29"/>
        <end position="197"/>
    </location>
</feature>
<gene>
    <name evidence="2" type="ORF">GCM10007028_01550</name>
</gene>
<organism evidence="2 3">
    <name type="scientific">Algibacter mikhailovii</name>
    <dbReference type="NCBI Taxonomy" id="425498"/>
    <lineage>
        <taxon>Bacteria</taxon>
        <taxon>Pseudomonadati</taxon>
        <taxon>Bacteroidota</taxon>
        <taxon>Flavobacteriia</taxon>
        <taxon>Flavobacteriales</taxon>
        <taxon>Flavobacteriaceae</taxon>
        <taxon>Algibacter</taxon>
    </lineage>
</organism>
<accession>A0A918QSJ7</accession>
<evidence type="ECO:0000313" key="2">
    <source>
        <dbReference type="EMBL" id="GGZ68325.1"/>
    </source>
</evidence>
<reference evidence="2" key="2">
    <citation type="submission" date="2020-09" db="EMBL/GenBank/DDBJ databases">
        <authorList>
            <person name="Sun Q."/>
            <person name="Kim S."/>
        </authorList>
    </citation>
    <scope>NUCLEOTIDE SEQUENCE</scope>
    <source>
        <strain evidence="2">KCTC 12710</strain>
    </source>
</reference>
<dbReference type="Proteomes" id="UP000636004">
    <property type="component" value="Unassembled WGS sequence"/>
</dbReference>
<keyword evidence="1" id="KW-0732">Signal</keyword>
<evidence type="ECO:0000256" key="1">
    <source>
        <dbReference type="SAM" id="SignalP"/>
    </source>
</evidence>
<proteinExistence type="predicted"/>
<reference evidence="2" key="1">
    <citation type="journal article" date="2014" name="Int. J. Syst. Evol. Microbiol.">
        <title>Complete genome sequence of Corynebacterium casei LMG S-19264T (=DSM 44701T), isolated from a smear-ripened cheese.</title>
        <authorList>
            <consortium name="US DOE Joint Genome Institute (JGI-PGF)"/>
            <person name="Walter F."/>
            <person name="Albersmeier A."/>
            <person name="Kalinowski J."/>
            <person name="Ruckert C."/>
        </authorList>
    </citation>
    <scope>NUCLEOTIDE SEQUENCE</scope>
    <source>
        <strain evidence="2">KCTC 12710</strain>
    </source>
</reference>
<dbReference type="AlphaFoldDB" id="A0A918QSJ7"/>
<keyword evidence="3" id="KW-1185">Reference proteome</keyword>
<dbReference type="EMBL" id="BMWZ01000001">
    <property type="protein sequence ID" value="GGZ68325.1"/>
    <property type="molecule type" value="Genomic_DNA"/>
</dbReference>
<sequence>MQITVVMNIKQKTPLLVLLILSSYFVNAQQFIKDKSINVQVGYGLSAPYNSIDNIADDGFYAQGELVLKVTSWFELRPYAGIILTSSNGKNLNNNPTFEKAESKALLLGGKARVRAPIPWVAPYAEIGIGTSIGKFETLTFYDNIDQNGVIYHIPFSLGLELGKNNNVDLGLTYYFQPNVQQYVGAFAVGLTFPLNS</sequence>